<name>A0A9D4VHL9_PEA</name>
<proteinExistence type="predicted"/>
<accession>A0A9D4VHL9</accession>
<dbReference type="AlphaFoldDB" id="A0A9D4VHL9"/>
<evidence type="ECO:0000313" key="3">
    <source>
        <dbReference type="Proteomes" id="UP001058974"/>
    </source>
</evidence>
<comment type="caution">
    <text evidence="2">The sequence shown here is derived from an EMBL/GenBank/DDBJ whole genome shotgun (WGS) entry which is preliminary data.</text>
</comment>
<dbReference type="EMBL" id="JAMSHJ010000007">
    <property type="protein sequence ID" value="KAI5383478.1"/>
    <property type="molecule type" value="Genomic_DNA"/>
</dbReference>
<sequence length="102" mass="11408">MSDSKPVGNPIVPGTRLSKDEKGTKIDSTMFKQVVGSLMYLTATRPDIMFGEVQFLGHQRSSMWLHYLPLRLSILSRLLAHVNTFGLRGYSENLGIKEKKAA</sequence>
<feature type="region of interest" description="Disordered" evidence="1">
    <location>
        <begin position="1"/>
        <end position="21"/>
    </location>
</feature>
<evidence type="ECO:0000313" key="2">
    <source>
        <dbReference type="EMBL" id="KAI5383478.1"/>
    </source>
</evidence>
<dbReference type="Proteomes" id="UP001058974">
    <property type="component" value="Chromosome 7"/>
</dbReference>
<keyword evidence="3" id="KW-1185">Reference proteome</keyword>
<organism evidence="2 3">
    <name type="scientific">Pisum sativum</name>
    <name type="common">Garden pea</name>
    <name type="synonym">Lathyrus oleraceus</name>
    <dbReference type="NCBI Taxonomy" id="3888"/>
    <lineage>
        <taxon>Eukaryota</taxon>
        <taxon>Viridiplantae</taxon>
        <taxon>Streptophyta</taxon>
        <taxon>Embryophyta</taxon>
        <taxon>Tracheophyta</taxon>
        <taxon>Spermatophyta</taxon>
        <taxon>Magnoliopsida</taxon>
        <taxon>eudicotyledons</taxon>
        <taxon>Gunneridae</taxon>
        <taxon>Pentapetalae</taxon>
        <taxon>rosids</taxon>
        <taxon>fabids</taxon>
        <taxon>Fabales</taxon>
        <taxon>Fabaceae</taxon>
        <taxon>Papilionoideae</taxon>
        <taxon>50 kb inversion clade</taxon>
        <taxon>NPAAA clade</taxon>
        <taxon>Hologalegina</taxon>
        <taxon>IRL clade</taxon>
        <taxon>Fabeae</taxon>
        <taxon>Lathyrus</taxon>
    </lineage>
</organism>
<reference evidence="2 3" key="1">
    <citation type="journal article" date="2022" name="Nat. Genet.">
        <title>Improved pea reference genome and pan-genome highlight genomic features and evolutionary characteristics.</title>
        <authorList>
            <person name="Yang T."/>
            <person name="Liu R."/>
            <person name="Luo Y."/>
            <person name="Hu S."/>
            <person name="Wang D."/>
            <person name="Wang C."/>
            <person name="Pandey M.K."/>
            <person name="Ge S."/>
            <person name="Xu Q."/>
            <person name="Li N."/>
            <person name="Li G."/>
            <person name="Huang Y."/>
            <person name="Saxena R.K."/>
            <person name="Ji Y."/>
            <person name="Li M."/>
            <person name="Yan X."/>
            <person name="He Y."/>
            <person name="Liu Y."/>
            <person name="Wang X."/>
            <person name="Xiang C."/>
            <person name="Varshney R.K."/>
            <person name="Ding H."/>
            <person name="Gao S."/>
            <person name="Zong X."/>
        </authorList>
    </citation>
    <scope>NUCLEOTIDE SEQUENCE [LARGE SCALE GENOMIC DNA]</scope>
    <source>
        <strain evidence="2 3">cv. Zhongwan 6</strain>
    </source>
</reference>
<evidence type="ECO:0000256" key="1">
    <source>
        <dbReference type="SAM" id="MobiDB-lite"/>
    </source>
</evidence>
<gene>
    <name evidence="2" type="ORF">KIW84_070743</name>
</gene>
<dbReference type="Gramene" id="Psat07G0074300-T1">
    <property type="protein sequence ID" value="KAI5383478.1"/>
    <property type="gene ID" value="KIW84_070743"/>
</dbReference>
<evidence type="ECO:0008006" key="4">
    <source>
        <dbReference type="Google" id="ProtNLM"/>
    </source>
</evidence>
<protein>
    <recommendedName>
        <fullName evidence="4">Mitochondrial protein</fullName>
    </recommendedName>
</protein>